<name>A0A2S1LH71_9FLAO</name>
<feature type="chain" id="PRO_5015677550" evidence="10">
    <location>
        <begin position="23"/>
        <end position="874"/>
    </location>
</feature>
<comment type="subcellular location">
    <subcellularLocation>
        <location evidence="1 8">Cell outer membrane</location>
        <topology evidence="1 8">Multi-pass membrane protein</topology>
    </subcellularLocation>
</comment>
<dbReference type="Gene3D" id="2.60.40.1120">
    <property type="entry name" value="Carboxypeptidase-like, regulatory domain"/>
    <property type="match status" value="1"/>
</dbReference>
<evidence type="ECO:0000259" key="11">
    <source>
        <dbReference type="Pfam" id="PF00593"/>
    </source>
</evidence>
<evidence type="ECO:0000256" key="2">
    <source>
        <dbReference type="ARBA" id="ARBA00022448"/>
    </source>
</evidence>
<dbReference type="InterPro" id="IPR012910">
    <property type="entry name" value="Plug_dom"/>
</dbReference>
<dbReference type="SUPFAM" id="SSF49464">
    <property type="entry name" value="Carboxypeptidase regulatory domain-like"/>
    <property type="match status" value="1"/>
</dbReference>
<dbReference type="Pfam" id="PF13715">
    <property type="entry name" value="CarbopepD_reg_2"/>
    <property type="match status" value="1"/>
</dbReference>
<feature type="domain" description="TonB-dependent receptor-like beta-barrel" evidence="11">
    <location>
        <begin position="377"/>
        <end position="828"/>
    </location>
</feature>
<organism evidence="13 14">
    <name type="scientific">Flavobacterium faecale</name>
    <dbReference type="NCBI Taxonomy" id="1355330"/>
    <lineage>
        <taxon>Bacteria</taxon>
        <taxon>Pseudomonadati</taxon>
        <taxon>Bacteroidota</taxon>
        <taxon>Flavobacteriia</taxon>
        <taxon>Flavobacteriales</taxon>
        <taxon>Flavobacteriaceae</taxon>
        <taxon>Flavobacterium</taxon>
    </lineage>
</organism>
<dbReference type="PANTHER" id="PTHR47234:SF3">
    <property type="entry name" value="SECRETIN_TONB SHORT N-TERMINAL DOMAIN-CONTAINING PROTEIN"/>
    <property type="match status" value="1"/>
</dbReference>
<keyword evidence="14" id="KW-1185">Reference proteome</keyword>
<evidence type="ECO:0000256" key="3">
    <source>
        <dbReference type="ARBA" id="ARBA00022452"/>
    </source>
</evidence>
<evidence type="ECO:0000256" key="7">
    <source>
        <dbReference type="ARBA" id="ARBA00023237"/>
    </source>
</evidence>
<dbReference type="EMBL" id="CP020918">
    <property type="protein sequence ID" value="AWG23142.1"/>
    <property type="molecule type" value="Genomic_DNA"/>
</dbReference>
<keyword evidence="13" id="KW-0675">Receptor</keyword>
<dbReference type="InterPro" id="IPR000531">
    <property type="entry name" value="Beta-barrel_TonB"/>
</dbReference>
<proteinExistence type="inferred from homology"/>
<dbReference type="AlphaFoldDB" id="A0A2S1LH71"/>
<dbReference type="PANTHER" id="PTHR47234">
    <property type="match status" value="1"/>
</dbReference>
<evidence type="ECO:0000256" key="9">
    <source>
        <dbReference type="RuleBase" id="RU003357"/>
    </source>
</evidence>
<dbReference type="OrthoDB" id="9805434at2"/>
<sequence>MKLKQFILGVLLTLIMPLAMNAQTIKGVVQDENGQPMPFSNVMDKATSNGVTTDANGKFVIKVKALPATLIAKYVGYQNKTFTVATEAAAVVVNLAPNNSLDEVVVTGNRAKTRTVLSSAVPIDKIYAEDLKSSGQVTFDKMLAYKIPSFNSSTQAISDATAHFDPADLRGLGPSRTLVLVNGKRKNQSALVYVNDTPGKGEVGTDMKSIPFSAIERVEVLRDGASSQYGSDAIAGVVNIILKKQTNFTEVSMTSGITSQGDGFNFGADLNSGFKFADKGFVNFNVSYLDQNKTNRPGSPGKDDLFGVAADDPTWGEYLKNNPTLGMNIGQPDTKMGALVVNAEYPLSEKTTLYAFGDLNIRKGTSFALYRVPYWPGVSDPFNLLHAAGTTYNGFQPTFNTDVFDNLGSVGIKSTLLGFSSDFSVTAGSNKVDYTIANTLNPSLGANSPTEFNAGGYTFSQLVGNADFSRSFDKVTLGFGTELRREQYEARAGQEESYINGGAQSFPGLQPANALKKDRTNVGVYSTLDYDVSDAFLIGGSLRYENYSDFGDNFSYKVNSRYKVTKDITVRGSFSTGFRAPALHQIYLSNVQTLVSGNTISNQGTFNNVDPAVIGLGVPKLHAERSQNISTGITLRSGSHFSTSLDFYHIKVKDRVLFSGEVGFDADNSTTNPVEQILLANNVTSMKFFINAVNTVSRGADIVLSYKNLDLGAGKMTFNLSSNISKNEIQGQIATPAILKANGYDIFNRKEQGRILNARPNTKVLFGMNYDINKLSVIMNNTYFGSVNWQHATDPTKDQKFSGKVITDFGFSYKFTSTIAANVMVNNLFNVYPDEIDPKGDVVTNLGGRFKYPWEVSQFGINGTTFTAGLNFKF</sequence>
<dbReference type="InterPro" id="IPR008969">
    <property type="entry name" value="CarboxyPept-like_regulatory"/>
</dbReference>
<dbReference type="Gene3D" id="2.170.130.10">
    <property type="entry name" value="TonB-dependent receptor, plug domain"/>
    <property type="match status" value="1"/>
</dbReference>
<dbReference type="PROSITE" id="PS52016">
    <property type="entry name" value="TONB_DEPENDENT_REC_3"/>
    <property type="match status" value="1"/>
</dbReference>
<evidence type="ECO:0000256" key="6">
    <source>
        <dbReference type="ARBA" id="ARBA00023136"/>
    </source>
</evidence>
<evidence type="ECO:0000313" key="14">
    <source>
        <dbReference type="Proteomes" id="UP000244527"/>
    </source>
</evidence>
<dbReference type="KEGG" id="ffa:FFWV33_17205"/>
<dbReference type="Pfam" id="PF07715">
    <property type="entry name" value="Plug"/>
    <property type="match status" value="1"/>
</dbReference>
<keyword evidence="10" id="KW-0732">Signal</keyword>
<dbReference type="InterPro" id="IPR039426">
    <property type="entry name" value="TonB-dep_rcpt-like"/>
</dbReference>
<dbReference type="Pfam" id="PF00593">
    <property type="entry name" value="TonB_dep_Rec_b-barrel"/>
    <property type="match status" value="1"/>
</dbReference>
<keyword evidence="7 8" id="KW-0998">Cell outer membrane</keyword>
<evidence type="ECO:0000256" key="8">
    <source>
        <dbReference type="PROSITE-ProRule" id="PRU01360"/>
    </source>
</evidence>
<keyword evidence="2 8" id="KW-0813">Transport</keyword>
<comment type="similarity">
    <text evidence="8 9">Belongs to the TonB-dependent receptor family.</text>
</comment>
<keyword evidence="3 8" id="KW-1134">Transmembrane beta strand</keyword>
<dbReference type="SUPFAM" id="SSF56935">
    <property type="entry name" value="Porins"/>
    <property type="match status" value="1"/>
</dbReference>
<accession>A0A2S1LH71</accession>
<keyword evidence="6 8" id="KW-0472">Membrane</keyword>
<evidence type="ECO:0000256" key="1">
    <source>
        <dbReference type="ARBA" id="ARBA00004571"/>
    </source>
</evidence>
<dbReference type="GO" id="GO:0009279">
    <property type="term" value="C:cell outer membrane"/>
    <property type="evidence" value="ECO:0007669"/>
    <property type="project" value="UniProtKB-SubCell"/>
</dbReference>
<reference evidence="13 14" key="1">
    <citation type="submission" date="2017-04" db="EMBL/GenBank/DDBJ databases">
        <title>Compelte genome sequence of WV33.</title>
        <authorList>
            <person name="Lee P.C."/>
        </authorList>
    </citation>
    <scope>NUCLEOTIDE SEQUENCE [LARGE SCALE GENOMIC DNA]</scope>
    <source>
        <strain evidence="13 14">WV33</strain>
    </source>
</reference>
<feature type="signal peptide" evidence="10">
    <location>
        <begin position="1"/>
        <end position="22"/>
    </location>
</feature>
<feature type="domain" description="TonB-dependent receptor plug" evidence="12">
    <location>
        <begin position="118"/>
        <end position="237"/>
    </location>
</feature>
<evidence type="ECO:0000313" key="13">
    <source>
        <dbReference type="EMBL" id="AWG23142.1"/>
    </source>
</evidence>
<dbReference type="InterPro" id="IPR036942">
    <property type="entry name" value="Beta-barrel_TonB_sf"/>
</dbReference>
<dbReference type="InterPro" id="IPR037066">
    <property type="entry name" value="Plug_dom_sf"/>
</dbReference>
<evidence type="ECO:0000256" key="5">
    <source>
        <dbReference type="ARBA" id="ARBA00023077"/>
    </source>
</evidence>
<dbReference type="Gene3D" id="2.40.170.20">
    <property type="entry name" value="TonB-dependent receptor, beta-barrel domain"/>
    <property type="match status" value="1"/>
</dbReference>
<gene>
    <name evidence="13" type="ORF">FFWV33_17205</name>
</gene>
<keyword evidence="4 8" id="KW-0812">Transmembrane</keyword>
<protein>
    <submittedName>
        <fullName evidence="13">TonB-dependent receptor</fullName>
    </submittedName>
</protein>
<dbReference type="Proteomes" id="UP000244527">
    <property type="component" value="Chromosome"/>
</dbReference>
<evidence type="ECO:0000256" key="4">
    <source>
        <dbReference type="ARBA" id="ARBA00022692"/>
    </source>
</evidence>
<dbReference type="CDD" id="cd01347">
    <property type="entry name" value="ligand_gated_channel"/>
    <property type="match status" value="1"/>
</dbReference>
<evidence type="ECO:0000256" key="10">
    <source>
        <dbReference type="SAM" id="SignalP"/>
    </source>
</evidence>
<evidence type="ECO:0000259" key="12">
    <source>
        <dbReference type="Pfam" id="PF07715"/>
    </source>
</evidence>
<keyword evidence="5 9" id="KW-0798">TonB box</keyword>
<dbReference type="RefSeq" id="WP_108742046.1">
    <property type="nucleotide sequence ID" value="NZ_CP020918.1"/>
</dbReference>